<sequence length="231" mass="24192">MEPRSTPDETPSPYLPPRPSGDPGPQDRQEDHHDDGPAPRRRVAGWVVVAAVAALVLLGALLVPWLQSSSRTAPTPEASVSRNPSPGVDGIVARAVPAAQQVPGDCLTDFEDIESASTVVECEKAHQAQLIARKTWPESASFPEGGMRGPAEEFCGQVPLTGSPQAQVRIEISHPNQATWEEGDRRVDCVAHALQGTLTASLVETPVVEPSPTPSASASPTPSASPSPSDG</sequence>
<dbReference type="Proteomes" id="UP000198881">
    <property type="component" value="Unassembled WGS sequence"/>
</dbReference>
<keyword evidence="2" id="KW-1133">Transmembrane helix</keyword>
<feature type="compositionally biased region" description="Pro residues" evidence="1">
    <location>
        <begin position="13"/>
        <end position="22"/>
    </location>
</feature>
<dbReference type="RefSeq" id="WP_091695905.1">
    <property type="nucleotide sequence ID" value="NZ_FPCG01000003.1"/>
</dbReference>
<evidence type="ECO:0000256" key="2">
    <source>
        <dbReference type="SAM" id="Phobius"/>
    </source>
</evidence>
<evidence type="ECO:0000313" key="3">
    <source>
        <dbReference type="EMBL" id="SFV22196.1"/>
    </source>
</evidence>
<dbReference type="EMBL" id="FPCG01000003">
    <property type="protein sequence ID" value="SFV22196.1"/>
    <property type="molecule type" value="Genomic_DNA"/>
</dbReference>
<feature type="transmembrane region" description="Helical" evidence="2">
    <location>
        <begin position="43"/>
        <end position="66"/>
    </location>
</feature>
<reference evidence="3 4" key="1">
    <citation type="submission" date="2016-10" db="EMBL/GenBank/DDBJ databases">
        <authorList>
            <person name="de Groot N.N."/>
        </authorList>
    </citation>
    <scope>NUCLEOTIDE SEQUENCE [LARGE SCALE GENOMIC DNA]</scope>
    <source>
        <strain evidence="3 4">CGMCC 1.7054</strain>
    </source>
</reference>
<proteinExistence type="predicted"/>
<feature type="region of interest" description="Disordered" evidence="1">
    <location>
        <begin position="1"/>
        <end position="39"/>
    </location>
</feature>
<accession>A0A1I7MJX2</accession>
<keyword evidence="2" id="KW-0812">Transmembrane</keyword>
<protein>
    <recommendedName>
        <fullName evidence="5">Septum formation</fullName>
    </recommendedName>
</protein>
<feature type="compositionally biased region" description="Low complexity" evidence="1">
    <location>
        <begin position="203"/>
        <end position="231"/>
    </location>
</feature>
<evidence type="ECO:0000313" key="4">
    <source>
        <dbReference type="Proteomes" id="UP000198881"/>
    </source>
</evidence>
<evidence type="ECO:0008006" key="5">
    <source>
        <dbReference type="Google" id="ProtNLM"/>
    </source>
</evidence>
<keyword evidence="2" id="KW-0472">Membrane</keyword>
<dbReference type="OrthoDB" id="3628931at2"/>
<keyword evidence="4" id="KW-1185">Reference proteome</keyword>
<gene>
    <name evidence="3" type="ORF">SAMN04487966_103250</name>
</gene>
<dbReference type="AlphaFoldDB" id="A0A1I7MJX2"/>
<evidence type="ECO:0000256" key="1">
    <source>
        <dbReference type="SAM" id="MobiDB-lite"/>
    </source>
</evidence>
<feature type="compositionally biased region" description="Basic and acidic residues" evidence="1">
    <location>
        <begin position="25"/>
        <end position="38"/>
    </location>
</feature>
<name>A0A1I7MJX2_9MICC</name>
<dbReference type="STRING" id="574650.SAMN04487966_103250"/>
<feature type="region of interest" description="Disordered" evidence="1">
    <location>
        <begin position="201"/>
        <end position="231"/>
    </location>
</feature>
<organism evidence="3 4">
    <name type="scientific">Micrococcus terreus</name>
    <dbReference type="NCBI Taxonomy" id="574650"/>
    <lineage>
        <taxon>Bacteria</taxon>
        <taxon>Bacillati</taxon>
        <taxon>Actinomycetota</taxon>
        <taxon>Actinomycetes</taxon>
        <taxon>Micrococcales</taxon>
        <taxon>Micrococcaceae</taxon>
        <taxon>Micrococcus</taxon>
    </lineage>
</organism>